<dbReference type="FunFam" id="3.40.50.970:FF:000007">
    <property type="entry name" value="Acetolactate synthase"/>
    <property type="match status" value="1"/>
</dbReference>
<dbReference type="PROSITE" id="PS00187">
    <property type="entry name" value="TPP_ENZYMES"/>
    <property type="match status" value="1"/>
</dbReference>
<dbReference type="OrthoDB" id="9785953at2"/>
<keyword evidence="2 3" id="KW-0786">Thiamine pyrophosphate</keyword>
<keyword evidence="10" id="KW-1185">Reference proteome</keyword>
<dbReference type="GO" id="GO:0034077">
    <property type="term" value="P:butanediol metabolic process"/>
    <property type="evidence" value="ECO:0007669"/>
    <property type="project" value="InterPro"/>
</dbReference>
<dbReference type="SUPFAM" id="SSF52467">
    <property type="entry name" value="DHS-like NAD/FAD-binding domain"/>
    <property type="match status" value="1"/>
</dbReference>
<dbReference type="KEGG" id="fad:CDH04_08035"/>
<name>A0A2Z4XZY2_9GAMM</name>
<feature type="domain" description="Thiamine pyrophosphate enzyme TPP-binding" evidence="5">
    <location>
        <begin position="381"/>
        <end position="527"/>
    </location>
</feature>
<dbReference type="EMBL" id="CP043424">
    <property type="protein sequence ID" value="QIW12597.1"/>
    <property type="molecule type" value="Genomic_DNA"/>
</dbReference>
<dbReference type="Pfam" id="PF02775">
    <property type="entry name" value="TPP_enzyme_C"/>
    <property type="match status" value="1"/>
</dbReference>
<dbReference type="Pfam" id="PF00205">
    <property type="entry name" value="TPP_enzyme_M"/>
    <property type="match status" value="1"/>
</dbReference>
<dbReference type="GO" id="GO:0005948">
    <property type="term" value="C:acetolactate synthase complex"/>
    <property type="evidence" value="ECO:0007669"/>
    <property type="project" value="TreeGrafter"/>
</dbReference>
<keyword evidence="8" id="KW-0808">Transferase</keyword>
<dbReference type="GO" id="GO:0000287">
    <property type="term" value="F:magnesium ion binding"/>
    <property type="evidence" value="ECO:0007669"/>
    <property type="project" value="InterPro"/>
</dbReference>
<evidence type="ECO:0000259" key="4">
    <source>
        <dbReference type="Pfam" id="PF00205"/>
    </source>
</evidence>
<dbReference type="GO" id="GO:0009099">
    <property type="term" value="P:L-valine biosynthetic process"/>
    <property type="evidence" value="ECO:0007669"/>
    <property type="project" value="TreeGrafter"/>
</dbReference>
<dbReference type="GO" id="GO:0009097">
    <property type="term" value="P:isoleucine biosynthetic process"/>
    <property type="evidence" value="ECO:0007669"/>
    <property type="project" value="TreeGrafter"/>
</dbReference>
<dbReference type="RefSeq" id="WP_112870529.1">
    <property type="nucleotide sequence ID" value="NZ_CP021781.1"/>
</dbReference>
<proteinExistence type="inferred from homology"/>
<dbReference type="Gene3D" id="3.40.50.970">
    <property type="match status" value="2"/>
</dbReference>
<organism evidence="7 9">
    <name type="scientific">Francisella adeliensis</name>
    <dbReference type="NCBI Taxonomy" id="2007306"/>
    <lineage>
        <taxon>Bacteria</taxon>
        <taxon>Pseudomonadati</taxon>
        <taxon>Pseudomonadota</taxon>
        <taxon>Gammaproteobacteria</taxon>
        <taxon>Thiotrichales</taxon>
        <taxon>Francisellaceae</taxon>
        <taxon>Francisella</taxon>
    </lineage>
</organism>
<evidence type="ECO:0000256" key="1">
    <source>
        <dbReference type="ARBA" id="ARBA00007812"/>
    </source>
</evidence>
<dbReference type="Proteomes" id="UP000251120">
    <property type="component" value="Chromosome"/>
</dbReference>
<dbReference type="Gene3D" id="3.40.50.1220">
    <property type="entry name" value="TPP-binding domain"/>
    <property type="match status" value="1"/>
</dbReference>
<dbReference type="GO" id="GO:0030976">
    <property type="term" value="F:thiamine pyrophosphate binding"/>
    <property type="evidence" value="ECO:0007669"/>
    <property type="project" value="InterPro"/>
</dbReference>
<evidence type="ECO:0000256" key="2">
    <source>
        <dbReference type="ARBA" id="ARBA00023052"/>
    </source>
</evidence>
<comment type="similarity">
    <text evidence="1 3">Belongs to the TPP enzyme family.</text>
</comment>
<feature type="domain" description="Thiamine pyrophosphate enzyme N-terminal TPP-binding" evidence="6">
    <location>
        <begin position="3"/>
        <end position="115"/>
    </location>
</feature>
<dbReference type="SUPFAM" id="SSF52518">
    <property type="entry name" value="Thiamin diphosphate-binding fold (THDP-binding)"/>
    <property type="match status" value="2"/>
</dbReference>
<dbReference type="EMBL" id="CP021781">
    <property type="protein sequence ID" value="AXA34350.1"/>
    <property type="molecule type" value="Genomic_DNA"/>
</dbReference>
<evidence type="ECO:0000256" key="3">
    <source>
        <dbReference type="RuleBase" id="RU362132"/>
    </source>
</evidence>
<dbReference type="InterPro" id="IPR012001">
    <property type="entry name" value="Thiamin_PyroP_enz_TPP-bd_dom"/>
</dbReference>
<evidence type="ECO:0000313" key="9">
    <source>
        <dbReference type="Proteomes" id="UP000251120"/>
    </source>
</evidence>
<evidence type="ECO:0000313" key="10">
    <source>
        <dbReference type="Proteomes" id="UP000681131"/>
    </source>
</evidence>
<dbReference type="GO" id="GO:0003984">
    <property type="term" value="F:acetolactate synthase activity"/>
    <property type="evidence" value="ECO:0007669"/>
    <property type="project" value="UniProtKB-EC"/>
</dbReference>
<evidence type="ECO:0000259" key="6">
    <source>
        <dbReference type="Pfam" id="PF02776"/>
    </source>
</evidence>
<evidence type="ECO:0000259" key="5">
    <source>
        <dbReference type="Pfam" id="PF02775"/>
    </source>
</evidence>
<dbReference type="NCBIfam" id="TIGR02418">
    <property type="entry name" value="acolac_catab"/>
    <property type="match status" value="1"/>
</dbReference>
<dbReference type="Proteomes" id="UP000681131">
    <property type="component" value="Chromosome"/>
</dbReference>
<gene>
    <name evidence="8" type="primary">alsS</name>
    <name evidence="7" type="ORF">CDH04_08035</name>
    <name evidence="8" type="ORF">FZC43_08040</name>
</gene>
<protein>
    <submittedName>
        <fullName evidence="7">Acetolactate synthase AlsS</fullName>
        <ecNumber evidence="8">2.2.1.6</ecNumber>
    </submittedName>
</protein>
<dbReference type="CDD" id="cd07035">
    <property type="entry name" value="TPP_PYR_POX_like"/>
    <property type="match status" value="1"/>
</dbReference>
<dbReference type="PANTHER" id="PTHR18968">
    <property type="entry name" value="THIAMINE PYROPHOSPHATE ENZYMES"/>
    <property type="match status" value="1"/>
</dbReference>
<dbReference type="InterPro" id="IPR012000">
    <property type="entry name" value="Thiamin_PyroP_enz_cen_dom"/>
</dbReference>
<accession>A0A2Z4XZY2</accession>
<evidence type="ECO:0000313" key="8">
    <source>
        <dbReference type="EMBL" id="QIW12597.1"/>
    </source>
</evidence>
<dbReference type="EC" id="2.2.1.6" evidence="8"/>
<dbReference type="GO" id="GO:0050660">
    <property type="term" value="F:flavin adenine dinucleotide binding"/>
    <property type="evidence" value="ECO:0007669"/>
    <property type="project" value="TreeGrafter"/>
</dbReference>
<dbReference type="InterPro" id="IPR029061">
    <property type="entry name" value="THDP-binding"/>
</dbReference>
<dbReference type="InterPro" id="IPR029035">
    <property type="entry name" value="DHS-like_NAD/FAD-binding_dom"/>
</dbReference>
<evidence type="ECO:0000313" key="7">
    <source>
        <dbReference type="EMBL" id="AXA34350.1"/>
    </source>
</evidence>
<dbReference type="Pfam" id="PF02776">
    <property type="entry name" value="TPP_enzyme_N"/>
    <property type="match status" value="1"/>
</dbReference>
<dbReference type="InterPro" id="IPR045229">
    <property type="entry name" value="TPP_enz"/>
</dbReference>
<dbReference type="PANTHER" id="PTHR18968:SF129">
    <property type="entry name" value="ACETOLACTATE SYNTHASE"/>
    <property type="match status" value="1"/>
</dbReference>
<dbReference type="AlphaFoldDB" id="A0A2Z4XZY2"/>
<sequence>MQTAAQLVVKCLEENDVEYIFGIPGAKIDTVFDALHDSKIKLILCRHEQNATFMAAAYGRTTGKPGVVLVTSGPGVGNLVTGLLTATTEGDPVVALGGNVALYMKFRETHQNADNSKLLESVTKSSIEVTSAEIIPEAIANAFRISTEPKSGGCFISLPQDILQQSTTISPCKKSEAINFGRASEQNISNAIKLIESAQSPVLFLGQEASRSENANEIIKLVNKLKIPVISTYQGAGVIPRNLIEYFYGRVGLFKNQPGDKVLAQADLVITVGLNLFEYDAEVWNSDINKQIIHVDYKPVNIHYHYQPECEVLGNIHENIRLLTDKLSKVKSIAYPDLQNQLFDMIKSGVNKQGKNNRIHPLRFVNEINKVIDDDTIICCDIGSVYMWLARYLISHKPHQLLFSNGQQTLGVALPWAMAVKLANPNKKVISISGDGGFLFSAMELETAIRENIKITHFVWQDGSYDMVKEQELMKYKRGSGIDLGEIDIPKFASAFGADGYQTNKPEDIVELYNKSLTSDKPTLINVSMDYSDNMELFLQVQDMGVGH</sequence>
<feature type="domain" description="Thiamine pyrophosphate enzyme central" evidence="4">
    <location>
        <begin position="188"/>
        <end position="321"/>
    </location>
</feature>
<dbReference type="NCBIfam" id="NF006378">
    <property type="entry name" value="PRK08617.1"/>
    <property type="match status" value="1"/>
</dbReference>
<dbReference type="InterPro" id="IPR012782">
    <property type="entry name" value="Acetolactate_synth_catblc"/>
</dbReference>
<dbReference type="InterPro" id="IPR000399">
    <property type="entry name" value="TPP-bd_CS"/>
</dbReference>
<dbReference type="InterPro" id="IPR011766">
    <property type="entry name" value="TPP_enzyme_TPP-bd"/>
</dbReference>
<reference evidence="8 10" key="2">
    <citation type="submission" date="2019-08" db="EMBL/GenBank/DDBJ databases">
        <title>Complete genome sequences of Francisella adeliensis (FSC1325 and FSC1326).</title>
        <authorList>
            <person name="Ohrman C."/>
            <person name="Uneklint I."/>
            <person name="Vallesi A."/>
            <person name="Karlsson L."/>
            <person name="Sjodin A."/>
        </authorList>
    </citation>
    <scope>NUCLEOTIDE SEQUENCE [LARGE SCALE GENOMIC DNA]</scope>
    <source>
        <strain evidence="8 10">FSC1325</strain>
    </source>
</reference>
<reference evidence="7 9" key="1">
    <citation type="submission" date="2017-06" db="EMBL/GenBank/DDBJ databases">
        <title>Complete genome of Francisella adeliensis.</title>
        <authorList>
            <person name="Vallesi A."/>
            <person name="Sjodin A."/>
        </authorList>
    </citation>
    <scope>NUCLEOTIDE SEQUENCE [LARGE SCALE GENOMIC DNA]</scope>
    <source>
        <strain evidence="7 9">FDC440</strain>
    </source>
</reference>